<reference evidence="2 3" key="1">
    <citation type="submission" date="2016-11" db="EMBL/GenBank/DDBJ databases">
        <title>Sphingorhabdus sp. LPB0140, isolated from marine environment.</title>
        <authorList>
            <person name="Kim E."/>
            <person name="Yi H."/>
        </authorList>
    </citation>
    <scope>NUCLEOTIDE SEQUENCE [LARGE SCALE GENOMIC DNA]</scope>
    <source>
        <strain evidence="2 3">LPB0140</strain>
    </source>
</reference>
<dbReference type="Proteomes" id="UP000242561">
    <property type="component" value="Chromosome"/>
</dbReference>
<dbReference type="Gene3D" id="3.40.50.1820">
    <property type="entry name" value="alpha/beta hydrolase"/>
    <property type="match status" value="1"/>
</dbReference>
<dbReference type="AlphaFoldDB" id="A0A1L3JBF4"/>
<evidence type="ECO:0000313" key="2">
    <source>
        <dbReference type="EMBL" id="APG62446.1"/>
    </source>
</evidence>
<keyword evidence="3" id="KW-1185">Reference proteome</keyword>
<dbReference type="SUPFAM" id="SSF53474">
    <property type="entry name" value="alpha/beta-Hydrolases"/>
    <property type="match status" value="1"/>
</dbReference>
<dbReference type="STRING" id="1913578.LPB140_06185"/>
<dbReference type="Pfam" id="PF12146">
    <property type="entry name" value="Hydrolase_4"/>
    <property type="match status" value="1"/>
</dbReference>
<dbReference type="KEGG" id="sphl:LPB140_06185"/>
<dbReference type="EMBL" id="CP018154">
    <property type="protein sequence ID" value="APG62446.1"/>
    <property type="molecule type" value="Genomic_DNA"/>
</dbReference>
<keyword evidence="2" id="KW-0378">Hydrolase</keyword>
<sequence>MTVERTFFYRDCMGDQIAMTMDKPTIPANKIGIVIVSGGNEIRTGAHRGQAKLSRELAKKGFTILRYDRRGVGDSTGKNKGFMHARDDIFCALTAICDDEIGMEKIFIIGNCDAATSIAINAHAASEQFPKLSGHILTNPWTIDIAEPNQINAAAPHNAVKDDLPSAAAIRARYLKKITDPAAWKQLLSGGTNIGKIFAGLKKSFQKNNLSVTGKIYFDALSSLNQPTKILLAQHDNTAISFYEIWKGKYGHAARANPHIHLAKLDSASHSFADEQSFDWLITQITDYIIEI</sequence>
<proteinExistence type="predicted"/>
<gene>
    <name evidence="2" type="ORF">LPB140_06185</name>
</gene>
<evidence type="ECO:0000259" key="1">
    <source>
        <dbReference type="Pfam" id="PF12146"/>
    </source>
</evidence>
<dbReference type="InterPro" id="IPR017531">
    <property type="entry name" value="Hydrolase-1_PEP"/>
</dbReference>
<feature type="domain" description="Serine aminopeptidase S33" evidence="1">
    <location>
        <begin position="33"/>
        <end position="143"/>
    </location>
</feature>
<protein>
    <submittedName>
        <fullName evidence="2">Hydrolase 1, exosortase A system-associated</fullName>
    </submittedName>
</protein>
<accession>A0A1L3JBF4</accession>
<evidence type="ECO:0000313" key="3">
    <source>
        <dbReference type="Proteomes" id="UP000242561"/>
    </source>
</evidence>
<organism evidence="2 3">
    <name type="scientific">Sphingorhabdus lutea</name>
    <dbReference type="NCBI Taxonomy" id="1913578"/>
    <lineage>
        <taxon>Bacteria</taxon>
        <taxon>Pseudomonadati</taxon>
        <taxon>Pseudomonadota</taxon>
        <taxon>Alphaproteobacteria</taxon>
        <taxon>Sphingomonadales</taxon>
        <taxon>Sphingomonadaceae</taxon>
        <taxon>Sphingorhabdus</taxon>
    </lineage>
</organism>
<dbReference type="GO" id="GO:0016787">
    <property type="term" value="F:hydrolase activity"/>
    <property type="evidence" value="ECO:0007669"/>
    <property type="project" value="UniProtKB-KW"/>
</dbReference>
<name>A0A1L3JBF4_9SPHN</name>
<dbReference type="InterPro" id="IPR022742">
    <property type="entry name" value="Hydrolase_4"/>
</dbReference>
<dbReference type="NCBIfam" id="TIGR03100">
    <property type="entry name" value="hydr1_PEP"/>
    <property type="match status" value="1"/>
</dbReference>
<dbReference type="InterPro" id="IPR029058">
    <property type="entry name" value="AB_hydrolase_fold"/>
</dbReference>